<dbReference type="PROSITE" id="PS51353">
    <property type="entry name" value="ARSC"/>
    <property type="match status" value="1"/>
</dbReference>
<proteinExistence type="inferred from homology"/>
<evidence type="ECO:0000313" key="4">
    <source>
        <dbReference type="Proteomes" id="UP001474120"/>
    </source>
</evidence>
<dbReference type="PANTHER" id="PTHR30041:SF8">
    <property type="entry name" value="PROTEIN YFFB"/>
    <property type="match status" value="1"/>
</dbReference>
<dbReference type="EMBL" id="JBCDNA010000003">
    <property type="protein sequence ID" value="MEL4456886.1"/>
    <property type="molecule type" value="Genomic_DNA"/>
</dbReference>
<sequence length="117" mass="13789">MKKIYYLKTCDTCKRIMRSLSLDGFTIREIKTKPITVSELEEMFQLSGSYESLFSRRAKKYAAMGLKDQKLEEVDYKQLILSDYTFLKRPVIISDTTIFIGSDKKNMQLLKEYFKTN</sequence>
<reference evidence="3 4" key="1">
    <citation type="submission" date="2024-04" db="EMBL/GenBank/DDBJ databases">
        <title>whole genome sequencing of Lutimonas vermicola strain IMCC1616.</title>
        <authorList>
            <person name="Bae S.S."/>
        </authorList>
    </citation>
    <scope>NUCLEOTIDE SEQUENCE [LARGE SCALE GENOMIC DNA]</scope>
    <source>
        <strain evidence="3 4">IMCC1616</strain>
    </source>
</reference>
<dbReference type="PANTHER" id="PTHR30041">
    <property type="entry name" value="ARSENATE REDUCTASE"/>
    <property type="match status" value="1"/>
</dbReference>
<dbReference type="Pfam" id="PF03960">
    <property type="entry name" value="ArsC"/>
    <property type="match status" value="1"/>
</dbReference>
<dbReference type="Proteomes" id="UP001474120">
    <property type="component" value="Unassembled WGS sequence"/>
</dbReference>
<comment type="similarity">
    <text evidence="1 2">Belongs to the ArsC family.</text>
</comment>
<dbReference type="InterPro" id="IPR006660">
    <property type="entry name" value="Arsenate_reductase-like"/>
</dbReference>
<evidence type="ECO:0000256" key="2">
    <source>
        <dbReference type="PROSITE-ProRule" id="PRU01282"/>
    </source>
</evidence>
<accession>A0ABU9L366</accession>
<dbReference type="Gene3D" id="3.40.30.10">
    <property type="entry name" value="Glutaredoxin"/>
    <property type="match status" value="1"/>
</dbReference>
<dbReference type="InterPro" id="IPR036249">
    <property type="entry name" value="Thioredoxin-like_sf"/>
</dbReference>
<name>A0ABU9L366_9FLAO</name>
<gene>
    <name evidence="3" type="ORF">AABB81_13330</name>
</gene>
<protein>
    <submittedName>
        <fullName evidence="3">ArsC/Spx/MgsR family protein</fullName>
    </submittedName>
</protein>
<organism evidence="3 4">
    <name type="scientific">Lutimonas vermicola</name>
    <dbReference type="NCBI Taxonomy" id="414288"/>
    <lineage>
        <taxon>Bacteria</taxon>
        <taxon>Pseudomonadati</taxon>
        <taxon>Bacteroidota</taxon>
        <taxon>Flavobacteriia</taxon>
        <taxon>Flavobacteriales</taxon>
        <taxon>Flavobacteriaceae</taxon>
        <taxon>Lutimonas</taxon>
    </lineage>
</organism>
<dbReference type="SUPFAM" id="SSF52833">
    <property type="entry name" value="Thioredoxin-like"/>
    <property type="match status" value="1"/>
</dbReference>
<evidence type="ECO:0000256" key="1">
    <source>
        <dbReference type="ARBA" id="ARBA00007198"/>
    </source>
</evidence>
<keyword evidence="4" id="KW-1185">Reference proteome</keyword>
<comment type="caution">
    <text evidence="3">The sequence shown here is derived from an EMBL/GenBank/DDBJ whole genome shotgun (WGS) entry which is preliminary data.</text>
</comment>
<evidence type="ECO:0000313" key="3">
    <source>
        <dbReference type="EMBL" id="MEL4456886.1"/>
    </source>
</evidence>
<dbReference type="RefSeq" id="WP_342161050.1">
    <property type="nucleotide sequence ID" value="NZ_JBCDNA010000003.1"/>
</dbReference>